<name>A0A0E9SR53_ANGAN</name>
<proteinExistence type="predicted"/>
<protein>
    <submittedName>
        <fullName evidence="1">Uncharacterized protein</fullName>
    </submittedName>
</protein>
<reference evidence="1" key="1">
    <citation type="submission" date="2014-11" db="EMBL/GenBank/DDBJ databases">
        <authorList>
            <person name="Amaro Gonzalez C."/>
        </authorList>
    </citation>
    <scope>NUCLEOTIDE SEQUENCE</scope>
</reference>
<reference evidence="1" key="2">
    <citation type="journal article" date="2015" name="Fish Shellfish Immunol.">
        <title>Early steps in the European eel (Anguilla anguilla)-Vibrio vulnificus interaction in the gills: Role of the RtxA13 toxin.</title>
        <authorList>
            <person name="Callol A."/>
            <person name="Pajuelo D."/>
            <person name="Ebbesson L."/>
            <person name="Teles M."/>
            <person name="MacKenzie S."/>
            <person name="Amaro C."/>
        </authorList>
    </citation>
    <scope>NUCLEOTIDE SEQUENCE</scope>
</reference>
<evidence type="ECO:0000313" key="1">
    <source>
        <dbReference type="EMBL" id="JAH43165.1"/>
    </source>
</evidence>
<dbReference type="AlphaFoldDB" id="A0A0E9SR53"/>
<organism evidence="1">
    <name type="scientific">Anguilla anguilla</name>
    <name type="common">European freshwater eel</name>
    <name type="synonym">Muraena anguilla</name>
    <dbReference type="NCBI Taxonomy" id="7936"/>
    <lineage>
        <taxon>Eukaryota</taxon>
        <taxon>Metazoa</taxon>
        <taxon>Chordata</taxon>
        <taxon>Craniata</taxon>
        <taxon>Vertebrata</taxon>
        <taxon>Euteleostomi</taxon>
        <taxon>Actinopterygii</taxon>
        <taxon>Neopterygii</taxon>
        <taxon>Teleostei</taxon>
        <taxon>Anguilliformes</taxon>
        <taxon>Anguillidae</taxon>
        <taxon>Anguilla</taxon>
    </lineage>
</organism>
<accession>A0A0E9SR53</accession>
<sequence length="17" mass="1864">MGDSLPAGTQYLQLRTL</sequence>
<dbReference type="EMBL" id="GBXM01065412">
    <property type="protein sequence ID" value="JAH43165.1"/>
    <property type="molecule type" value="Transcribed_RNA"/>
</dbReference>